<dbReference type="PROSITE" id="PS00678">
    <property type="entry name" value="WD_REPEATS_1"/>
    <property type="match status" value="1"/>
</dbReference>
<feature type="repeat" description="WD" evidence="3">
    <location>
        <begin position="264"/>
        <end position="305"/>
    </location>
</feature>
<dbReference type="InterPro" id="IPR001680">
    <property type="entry name" value="WD40_rpt"/>
</dbReference>
<dbReference type="InterPro" id="IPR045227">
    <property type="entry name" value="WDR18/Ipi3/RID3"/>
</dbReference>
<reference evidence="5 6" key="1">
    <citation type="submission" date="2024-01" db="EMBL/GenBank/DDBJ databases">
        <title>Genome assemblies of Stephania.</title>
        <authorList>
            <person name="Yang L."/>
        </authorList>
    </citation>
    <scope>NUCLEOTIDE SEQUENCE [LARGE SCALE GENOMIC DNA]</scope>
    <source>
        <strain evidence="5">YNDBR</strain>
        <tissue evidence="5">Leaf</tissue>
    </source>
</reference>
<gene>
    <name evidence="5" type="ORF">Syun_005269</name>
</gene>
<dbReference type="PROSITE" id="PS50082">
    <property type="entry name" value="WD_REPEATS_2"/>
    <property type="match status" value="2"/>
</dbReference>
<dbReference type="SUPFAM" id="SSF50978">
    <property type="entry name" value="WD40 repeat-like"/>
    <property type="match status" value="1"/>
</dbReference>
<dbReference type="PANTHER" id="PTHR18763:SF0">
    <property type="entry name" value="WD REPEAT-CONTAINING PROTEIN 18"/>
    <property type="match status" value="1"/>
</dbReference>
<evidence type="ECO:0000256" key="3">
    <source>
        <dbReference type="PROSITE-ProRule" id="PRU00221"/>
    </source>
</evidence>
<dbReference type="EMBL" id="JBBNAF010000002">
    <property type="protein sequence ID" value="KAK9164367.1"/>
    <property type="molecule type" value="Genomic_DNA"/>
</dbReference>
<organism evidence="5 6">
    <name type="scientific">Stephania yunnanensis</name>
    <dbReference type="NCBI Taxonomy" id="152371"/>
    <lineage>
        <taxon>Eukaryota</taxon>
        <taxon>Viridiplantae</taxon>
        <taxon>Streptophyta</taxon>
        <taxon>Embryophyta</taxon>
        <taxon>Tracheophyta</taxon>
        <taxon>Spermatophyta</taxon>
        <taxon>Magnoliopsida</taxon>
        <taxon>Ranunculales</taxon>
        <taxon>Menispermaceae</taxon>
        <taxon>Menispermoideae</taxon>
        <taxon>Cissampelideae</taxon>
        <taxon>Stephania</taxon>
    </lineage>
</organism>
<evidence type="ECO:0000313" key="5">
    <source>
        <dbReference type="EMBL" id="KAK9164367.1"/>
    </source>
</evidence>
<dbReference type="PROSITE" id="PS50294">
    <property type="entry name" value="WD_REPEATS_REGION"/>
    <property type="match status" value="2"/>
</dbReference>
<evidence type="ECO:0000256" key="4">
    <source>
        <dbReference type="SAM" id="Coils"/>
    </source>
</evidence>
<keyword evidence="1 3" id="KW-0853">WD repeat</keyword>
<dbReference type="SMART" id="SM00320">
    <property type="entry name" value="WD40"/>
    <property type="match status" value="5"/>
</dbReference>
<keyword evidence="2" id="KW-0677">Repeat</keyword>
<dbReference type="GO" id="GO:0006261">
    <property type="term" value="P:DNA-templated DNA replication"/>
    <property type="evidence" value="ECO:0007669"/>
    <property type="project" value="TreeGrafter"/>
</dbReference>
<dbReference type="FunFam" id="2.130.10.10:FF:000600">
    <property type="entry name" value="Protein ROOT INITIATION DEFECTIVE 3"/>
    <property type="match status" value="1"/>
</dbReference>
<protein>
    <submittedName>
        <fullName evidence="5">Uncharacterized protein</fullName>
    </submittedName>
</protein>
<dbReference type="PANTHER" id="PTHR18763">
    <property type="entry name" value="WD-REPEAT PROTEIN 18"/>
    <property type="match status" value="1"/>
</dbReference>
<feature type="repeat" description="WD" evidence="3">
    <location>
        <begin position="116"/>
        <end position="149"/>
    </location>
</feature>
<dbReference type="InterPro" id="IPR036322">
    <property type="entry name" value="WD40_repeat_dom_sf"/>
</dbReference>
<feature type="coiled-coil region" evidence="4">
    <location>
        <begin position="383"/>
        <end position="410"/>
    </location>
</feature>
<dbReference type="InterPro" id="IPR020472">
    <property type="entry name" value="WD40_PAC1"/>
</dbReference>
<dbReference type="GO" id="GO:0005656">
    <property type="term" value="C:nuclear pre-replicative complex"/>
    <property type="evidence" value="ECO:0007669"/>
    <property type="project" value="TreeGrafter"/>
</dbReference>
<dbReference type="InterPro" id="IPR019775">
    <property type="entry name" value="WD40_repeat_CS"/>
</dbReference>
<dbReference type="PRINTS" id="PR00320">
    <property type="entry name" value="GPROTEINBRPT"/>
</dbReference>
<evidence type="ECO:0000313" key="6">
    <source>
        <dbReference type="Proteomes" id="UP001420932"/>
    </source>
</evidence>
<evidence type="ECO:0000256" key="2">
    <source>
        <dbReference type="ARBA" id="ARBA00022737"/>
    </source>
</evidence>
<keyword evidence="6" id="KW-1185">Reference proteome</keyword>
<evidence type="ECO:0000256" key="1">
    <source>
        <dbReference type="ARBA" id="ARBA00022574"/>
    </source>
</evidence>
<dbReference type="Pfam" id="PF00400">
    <property type="entry name" value="WD40"/>
    <property type="match status" value="3"/>
</dbReference>
<comment type="caution">
    <text evidence="5">The sequence shown here is derived from an EMBL/GenBank/DDBJ whole genome shotgun (WGS) entry which is preliminary data.</text>
</comment>
<dbReference type="GO" id="GO:0120330">
    <property type="term" value="C:rixosome complex"/>
    <property type="evidence" value="ECO:0007669"/>
    <property type="project" value="TreeGrafter"/>
</dbReference>
<dbReference type="Gene3D" id="2.130.10.10">
    <property type="entry name" value="YVTN repeat-like/Quinoprotein amine dehydrogenase"/>
    <property type="match status" value="2"/>
</dbReference>
<dbReference type="GO" id="GO:0006364">
    <property type="term" value="P:rRNA processing"/>
    <property type="evidence" value="ECO:0007669"/>
    <property type="project" value="TreeGrafter"/>
</dbReference>
<dbReference type="InterPro" id="IPR015943">
    <property type="entry name" value="WD40/YVTN_repeat-like_dom_sf"/>
</dbReference>
<sequence length="453" mass="49977">MESVIASSSVDNGISCWDLRTGAEQPRHKSCASPPHGLTCVGDRFLASSQLRDSSSSSGSIIYWSWNKPQVGVRSFPSEPINPLVSNREGTFIFGGGVSGDIFVWEVAHGRLLKKWRAHYRAVTCLVLSEDESLLISGSEDGCVRTWSLFMLFDDTENKSVKNPYMHSFSEHNLRVTDIVSGYGGGGNAIIISSSEDLTCKVWSLSKGVLLRDVVFRTIIDSIALDPSERVFYAGGRDGKIYIVSLSAKSTSTSNYGLHILGALSDHSKAITCLALSTDGSLLVSGLEDGTIRIWDTKTHQIIRLLKHSKGPVNNLLVIRQSLFINPHTSGDMDSSFYKRHATSLPPALEKYMDSTEVNDKVRPLVALRASCNEPLGTLFHSCTMLKNQIKELERQGSSAASEMEAERLRLDCKRLLQIAQQWKKMYDDLHHFCLDEVLDGDEKAGGSNENIN</sequence>
<proteinExistence type="predicted"/>
<accession>A0AAP0L4F0</accession>
<dbReference type="AlphaFoldDB" id="A0AAP0L4F0"/>
<dbReference type="Proteomes" id="UP001420932">
    <property type="component" value="Unassembled WGS sequence"/>
</dbReference>
<keyword evidence="4" id="KW-0175">Coiled coil</keyword>
<name>A0AAP0L4F0_9MAGN</name>